<dbReference type="InterPro" id="IPR024975">
    <property type="entry name" value="NOV_C"/>
</dbReference>
<dbReference type="Proteomes" id="UP000643672">
    <property type="component" value="Unassembled WGS sequence"/>
</dbReference>
<reference evidence="2 3" key="1">
    <citation type="submission" date="2020-05" db="EMBL/GenBank/DDBJ databases">
        <authorList>
            <person name="Petersen J."/>
            <person name="Sayavedra L."/>
        </authorList>
    </citation>
    <scope>NUCLEOTIDE SEQUENCE [LARGE SCALE GENOMIC DNA]</scope>
    <source>
        <strain evidence="2">B thermophilus SOXS</strain>
    </source>
</reference>
<dbReference type="EMBL" id="CAESAQ020000052">
    <property type="protein sequence ID" value="CAB5499098.1"/>
    <property type="molecule type" value="Genomic_DNA"/>
</dbReference>
<protein>
    <recommendedName>
        <fullName evidence="1">Protein NO VEIN C-terminal domain-containing protein</fullName>
    </recommendedName>
</protein>
<sequence>MNNQESKNKWNRKIQVQTNAILFNKGNPMIKNKHKNYEILNLIGYGISKFNDDFIKQFKLTTKNSFYQFCVDNGVAETISTVKNRVDLFDPFFPNNGRKGWWQKGDAYIHRKELIDHLFGNENVEGYANIVKIHLKDNFNMKNIAHQEKPIIISRFKKLQETGLEAELFFMNNYNSINIFKGGSLEDARLYGDGYDFQISTNKHSYLAEVKGIRESKGKFRLTEKEYKKAQEYEEDYIMNIVTNLDQIPKICTIKNPIKNLSFNEKIAQSQSVKEYHLIDDIEC</sequence>
<evidence type="ECO:0000313" key="2">
    <source>
        <dbReference type="EMBL" id="CAB5499098.1"/>
    </source>
</evidence>
<organism evidence="2 3">
    <name type="scientific">Bathymodiolus thermophilus thioautotrophic gill symbiont</name>
    <dbReference type="NCBI Taxonomy" id="2360"/>
    <lineage>
        <taxon>Bacteria</taxon>
        <taxon>Pseudomonadati</taxon>
        <taxon>Pseudomonadota</taxon>
        <taxon>Gammaproteobacteria</taxon>
        <taxon>sulfur-oxidizing symbionts</taxon>
    </lineage>
</organism>
<gene>
    <name evidence="2" type="ORF">THERMOS_970</name>
</gene>
<accession>A0A8H9CGK3</accession>
<keyword evidence="3" id="KW-1185">Reference proteome</keyword>
<evidence type="ECO:0000259" key="1">
    <source>
        <dbReference type="Pfam" id="PF13020"/>
    </source>
</evidence>
<feature type="domain" description="Protein NO VEIN C-terminal" evidence="1">
    <location>
        <begin position="166"/>
        <end position="253"/>
    </location>
</feature>
<name>A0A8H9CGK3_9GAMM</name>
<dbReference type="AlphaFoldDB" id="A0A8H9CGK3"/>
<comment type="caution">
    <text evidence="2">The sequence shown here is derived from an EMBL/GenBank/DDBJ whole genome shotgun (WGS) entry which is preliminary data.</text>
</comment>
<evidence type="ECO:0000313" key="3">
    <source>
        <dbReference type="Proteomes" id="UP000643672"/>
    </source>
</evidence>
<dbReference type="Pfam" id="PF13020">
    <property type="entry name" value="NOV_C"/>
    <property type="match status" value="1"/>
</dbReference>
<proteinExistence type="predicted"/>